<feature type="transmembrane region" description="Helical" evidence="10">
    <location>
        <begin position="80"/>
        <end position="102"/>
    </location>
</feature>
<evidence type="ECO:0000259" key="11">
    <source>
        <dbReference type="PROSITE" id="PS50262"/>
    </source>
</evidence>
<keyword evidence="7 8" id="KW-0675">Receptor</keyword>
<dbReference type="PROSITE" id="PS50262">
    <property type="entry name" value="G_PROTEIN_RECEP_F1_2"/>
    <property type="match status" value="1"/>
</dbReference>
<keyword evidence="13" id="KW-1185">Reference proteome</keyword>
<evidence type="ECO:0000313" key="12">
    <source>
        <dbReference type="EMBL" id="KAK9752137.1"/>
    </source>
</evidence>
<feature type="transmembrane region" description="Helical" evidence="10">
    <location>
        <begin position="231"/>
        <end position="250"/>
    </location>
</feature>
<feature type="compositionally biased region" description="Low complexity" evidence="9">
    <location>
        <begin position="384"/>
        <end position="393"/>
    </location>
</feature>
<proteinExistence type="inferred from homology"/>
<evidence type="ECO:0000256" key="1">
    <source>
        <dbReference type="ARBA" id="ARBA00004651"/>
    </source>
</evidence>
<evidence type="ECO:0000256" key="8">
    <source>
        <dbReference type="RuleBase" id="RU000688"/>
    </source>
</evidence>
<keyword evidence="5 10" id="KW-1133">Transmembrane helix</keyword>
<feature type="domain" description="G-protein coupled receptors family 1 profile" evidence="11">
    <location>
        <begin position="1"/>
        <end position="247"/>
    </location>
</feature>
<comment type="similarity">
    <text evidence="2 8">Belongs to the G-protein coupled receptor 1 family.</text>
</comment>
<keyword evidence="4 8" id="KW-0812">Transmembrane</keyword>
<keyword evidence="8" id="KW-0807">Transducer</keyword>
<dbReference type="GO" id="GO:0005886">
    <property type="term" value="C:plasma membrane"/>
    <property type="evidence" value="ECO:0007669"/>
    <property type="project" value="UniProtKB-SubCell"/>
</dbReference>
<feature type="region of interest" description="Disordered" evidence="9">
    <location>
        <begin position="355"/>
        <end position="393"/>
    </location>
</feature>
<dbReference type="PROSITE" id="PS00237">
    <property type="entry name" value="G_PROTEIN_RECEP_F1_1"/>
    <property type="match status" value="1"/>
</dbReference>
<organism evidence="12 13">
    <name type="scientific">Popillia japonica</name>
    <name type="common">Japanese beetle</name>
    <dbReference type="NCBI Taxonomy" id="7064"/>
    <lineage>
        <taxon>Eukaryota</taxon>
        <taxon>Metazoa</taxon>
        <taxon>Ecdysozoa</taxon>
        <taxon>Arthropoda</taxon>
        <taxon>Hexapoda</taxon>
        <taxon>Insecta</taxon>
        <taxon>Pterygota</taxon>
        <taxon>Neoptera</taxon>
        <taxon>Endopterygota</taxon>
        <taxon>Coleoptera</taxon>
        <taxon>Polyphaga</taxon>
        <taxon>Scarabaeiformia</taxon>
        <taxon>Scarabaeidae</taxon>
        <taxon>Rutelinae</taxon>
        <taxon>Popillia</taxon>
    </lineage>
</organism>
<dbReference type="Proteomes" id="UP001458880">
    <property type="component" value="Unassembled WGS sequence"/>
</dbReference>
<evidence type="ECO:0000256" key="6">
    <source>
        <dbReference type="ARBA" id="ARBA00023136"/>
    </source>
</evidence>
<dbReference type="AlphaFoldDB" id="A0AAW1MV66"/>
<dbReference type="PRINTS" id="PR00237">
    <property type="entry name" value="GPCRRHODOPSN"/>
</dbReference>
<evidence type="ECO:0000256" key="3">
    <source>
        <dbReference type="ARBA" id="ARBA00022475"/>
    </source>
</evidence>
<evidence type="ECO:0000256" key="7">
    <source>
        <dbReference type="ARBA" id="ARBA00023170"/>
    </source>
</evidence>
<comment type="caution">
    <text evidence="12">The sequence shown here is derived from an EMBL/GenBank/DDBJ whole genome shotgun (WGS) entry which is preliminary data.</text>
</comment>
<keyword evidence="3" id="KW-1003">Cell membrane</keyword>
<dbReference type="SUPFAM" id="SSF81321">
    <property type="entry name" value="Family A G protein-coupled receptor-like"/>
    <property type="match status" value="1"/>
</dbReference>
<dbReference type="Gene3D" id="1.20.1070.10">
    <property type="entry name" value="Rhodopsin 7-helix transmembrane proteins"/>
    <property type="match status" value="1"/>
</dbReference>
<evidence type="ECO:0000256" key="9">
    <source>
        <dbReference type="SAM" id="MobiDB-lite"/>
    </source>
</evidence>
<comment type="subcellular location">
    <subcellularLocation>
        <location evidence="1">Cell membrane</location>
        <topology evidence="1">Multi-pass membrane protein</topology>
    </subcellularLocation>
</comment>
<name>A0AAW1MV66_POPJA</name>
<keyword evidence="6 10" id="KW-0472">Membrane</keyword>
<feature type="transmembrane region" description="Helical" evidence="10">
    <location>
        <begin position="126"/>
        <end position="151"/>
    </location>
</feature>
<evidence type="ECO:0000256" key="4">
    <source>
        <dbReference type="ARBA" id="ARBA00022692"/>
    </source>
</evidence>
<accession>A0AAW1MV66</accession>
<evidence type="ECO:0000313" key="13">
    <source>
        <dbReference type="Proteomes" id="UP001458880"/>
    </source>
</evidence>
<dbReference type="InterPro" id="IPR000276">
    <property type="entry name" value="GPCR_Rhodpsn"/>
</dbReference>
<feature type="compositionally biased region" description="Polar residues" evidence="9">
    <location>
        <begin position="355"/>
        <end position="369"/>
    </location>
</feature>
<sequence>MCNLIGEYVQSSIALLQHLKVGWRITVQWLAGNFACKVFLFLRAFGLYLSSNVLVCVSLDRYFAVLHPLRVNDARRRGKVMLAFAWGLSLLCAVPQSIVFHVSSHPKYPFFHQCVSFGLLSQKQEVAYTFFGVFAMYFLPLIVIVVAYTAIMCEIFHKSRDSREPQANNGRMRLRRSDMTNIERARTRTLKMTIMIVVVFVWCWTPYVVMTLWYMFDWDSAAKVPTSLQDALFMMAVSNSCMNPLVYGSYAIKFPKNCCRCICCCKCQTEASLNNGPTLIAEQETRLTRRLIFSVFSLYKAGSTVTRSTAINGGNRSTIVKKCNLLSAKDEKHCMNRPSSIGHISFLSERPTNRSFRSSTFHSDPSPFTGNRKHDVAHHHHSSTHPSSPKEVI</sequence>
<evidence type="ECO:0000256" key="2">
    <source>
        <dbReference type="ARBA" id="ARBA00010663"/>
    </source>
</evidence>
<evidence type="ECO:0000256" key="5">
    <source>
        <dbReference type="ARBA" id="ARBA00022989"/>
    </source>
</evidence>
<dbReference type="PANTHER" id="PTHR24241:SF190">
    <property type="entry name" value="CARDIOACCELERATORY PEPTIDE RECEPTOR-LIKE PROTEIN"/>
    <property type="match status" value="1"/>
</dbReference>
<dbReference type="GO" id="GO:0004930">
    <property type="term" value="F:G protein-coupled receptor activity"/>
    <property type="evidence" value="ECO:0007669"/>
    <property type="project" value="UniProtKB-KW"/>
</dbReference>
<dbReference type="GO" id="GO:0042277">
    <property type="term" value="F:peptide binding"/>
    <property type="evidence" value="ECO:0007669"/>
    <property type="project" value="TreeGrafter"/>
</dbReference>
<feature type="transmembrane region" description="Helical" evidence="10">
    <location>
        <begin position="38"/>
        <end position="59"/>
    </location>
</feature>
<evidence type="ECO:0000256" key="10">
    <source>
        <dbReference type="SAM" id="Phobius"/>
    </source>
</evidence>
<feature type="transmembrane region" description="Helical" evidence="10">
    <location>
        <begin position="194"/>
        <end position="216"/>
    </location>
</feature>
<keyword evidence="8" id="KW-0297">G-protein coupled receptor</keyword>
<protein>
    <submittedName>
        <fullName evidence="12">7 transmembrane receptor (Rhodopsin family)</fullName>
    </submittedName>
</protein>
<dbReference type="Pfam" id="PF00001">
    <property type="entry name" value="7tm_1"/>
    <property type="match status" value="1"/>
</dbReference>
<gene>
    <name evidence="12" type="ORF">QE152_g4503</name>
</gene>
<dbReference type="PANTHER" id="PTHR24241">
    <property type="entry name" value="NEUROPEPTIDE RECEPTOR-RELATED G-PROTEIN COUPLED RECEPTOR"/>
    <property type="match status" value="1"/>
</dbReference>
<dbReference type="EMBL" id="JASPKY010000023">
    <property type="protein sequence ID" value="KAK9752137.1"/>
    <property type="molecule type" value="Genomic_DNA"/>
</dbReference>
<dbReference type="InterPro" id="IPR017452">
    <property type="entry name" value="GPCR_Rhodpsn_7TM"/>
</dbReference>
<dbReference type="GO" id="GO:0032870">
    <property type="term" value="P:cellular response to hormone stimulus"/>
    <property type="evidence" value="ECO:0007669"/>
    <property type="project" value="TreeGrafter"/>
</dbReference>
<reference evidence="12 13" key="1">
    <citation type="journal article" date="2024" name="BMC Genomics">
        <title>De novo assembly and annotation of Popillia japonica's genome with initial clues to its potential as an invasive pest.</title>
        <authorList>
            <person name="Cucini C."/>
            <person name="Boschi S."/>
            <person name="Funari R."/>
            <person name="Cardaioli E."/>
            <person name="Iannotti N."/>
            <person name="Marturano G."/>
            <person name="Paoli F."/>
            <person name="Bruttini M."/>
            <person name="Carapelli A."/>
            <person name="Frati F."/>
            <person name="Nardi F."/>
        </authorList>
    </citation>
    <scope>NUCLEOTIDE SEQUENCE [LARGE SCALE GENOMIC DNA]</scope>
    <source>
        <strain evidence="12">DMR45628</strain>
    </source>
</reference>